<organism evidence="2 3">
    <name type="scientific">Clydaea vesicula</name>
    <dbReference type="NCBI Taxonomy" id="447962"/>
    <lineage>
        <taxon>Eukaryota</taxon>
        <taxon>Fungi</taxon>
        <taxon>Fungi incertae sedis</taxon>
        <taxon>Chytridiomycota</taxon>
        <taxon>Chytridiomycota incertae sedis</taxon>
        <taxon>Chytridiomycetes</taxon>
        <taxon>Lobulomycetales</taxon>
        <taxon>Lobulomycetaceae</taxon>
        <taxon>Clydaea</taxon>
    </lineage>
</organism>
<dbReference type="PROSITE" id="PS50280">
    <property type="entry name" value="SET"/>
    <property type="match status" value="1"/>
</dbReference>
<evidence type="ECO:0000259" key="1">
    <source>
        <dbReference type="PROSITE" id="PS50280"/>
    </source>
</evidence>
<evidence type="ECO:0000313" key="3">
    <source>
        <dbReference type="Proteomes" id="UP001211065"/>
    </source>
</evidence>
<evidence type="ECO:0000313" key="2">
    <source>
        <dbReference type="EMBL" id="KAJ3228285.1"/>
    </source>
</evidence>
<dbReference type="InterPro" id="IPR046341">
    <property type="entry name" value="SET_dom_sf"/>
</dbReference>
<dbReference type="InterPro" id="IPR001214">
    <property type="entry name" value="SET_dom"/>
</dbReference>
<dbReference type="PANTHER" id="PTHR12197">
    <property type="entry name" value="HISTONE-LYSINE N-METHYLTRANSFERASE SMYD"/>
    <property type="match status" value="1"/>
</dbReference>
<dbReference type="AlphaFoldDB" id="A0AAD5XZS0"/>
<comment type="caution">
    <text evidence="2">The sequence shown here is derived from an EMBL/GenBank/DDBJ whole genome shotgun (WGS) entry which is preliminary data.</text>
</comment>
<dbReference type="SUPFAM" id="SSF82199">
    <property type="entry name" value="SET domain"/>
    <property type="match status" value="1"/>
</dbReference>
<proteinExistence type="predicted"/>
<gene>
    <name evidence="2" type="primary">SMYD4</name>
    <name evidence="2" type="ORF">HK099_004278</name>
</gene>
<dbReference type="Proteomes" id="UP001211065">
    <property type="component" value="Unassembled WGS sequence"/>
</dbReference>
<dbReference type="PANTHER" id="PTHR12197:SF251">
    <property type="entry name" value="EG:BACR7C10.4 PROTEIN"/>
    <property type="match status" value="1"/>
</dbReference>
<feature type="domain" description="SET" evidence="1">
    <location>
        <begin position="3"/>
        <end position="255"/>
    </location>
</feature>
<dbReference type="Gene3D" id="6.10.140.2220">
    <property type="match status" value="1"/>
</dbReference>
<dbReference type="CDD" id="cd20071">
    <property type="entry name" value="SET_SMYD"/>
    <property type="match status" value="1"/>
</dbReference>
<sequence>MIEKVEVIQTTLGRSCIAKCDIPAGSILFSEDSLLSQLEFNLLGELCSYCFATLMNVTRSCDNCLAKFCSLTCYQKGYQLHTSICKIPSTRIIPQQYLAVKLIHGSKIIEKIDTLANPTPLFPSFNLTSNQFILTLDDNINIIEKYSEEIPKIKIGVELIAKKLKYSISQEQDLLKYTLKLKNNAFMVNGVKLDQLSGNSENISIGTVLYTYGSFFQHSCDPNVFYLFDKMKPTRITFRTLKKVLKGEELNISYGPLKFQDCTSSRQKETLEKWGFCCKCKACNLNDDEFALKYNGYLCPQCCKSPDIKKEISQCDADFHQKFFKNLDAEINNFFYNCNSMNVGDCIKFLNFVRGKD</sequence>
<dbReference type="EMBL" id="JADGJW010000003">
    <property type="protein sequence ID" value="KAJ3228285.1"/>
    <property type="molecule type" value="Genomic_DNA"/>
</dbReference>
<dbReference type="Gene3D" id="2.170.270.10">
    <property type="entry name" value="SET domain"/>
    <property type="match status" value="1"/>
</dbReference>
<keyword evidence="3" id="KW-1185">Reference proteome</keyword>
<dbReference type="Gene3D" id="1.10.220.160">
    <property type="match status" value="1"/>
</dbReference>
<dbReference type="Pfam" id="PF00856">
    <property type="entry name" value="SET"/>
    <property type="match status" value="1"/>
</dbReference>
<accession>A0AAD5XZS0</accession>
<reference evidence="2" key="1">
    <citation type="submission" date="2020-05" db="EMBL/GenBank/DDBJ databases">
        <title>Phylogenomic resolution of chytrid fungi.</title>
        <authorList>
            <person name="Stajich J.E."/>
            <person name="Amses K."/>
            <person name="Simmons R."/>
            <person name="Seto K."/>
            <person name="Myers J."/>
            <person name="Bonds A."/>
            <person name="Quandt C.A."/>
            <person name="Barry K."/>
            <person name="Liu P."/>
            <person name="Grigoriev I."/>
            <person name="Longcore J.E."/>
            <person name="James T.Y."/>
        </authorList>
    </citation>
    <scope>NUCLEOTIDE SEQUENCE</scope>
    <source>
        <strain evidence="2">JEL0476</strain>
    </source>
</reference>
<dbReference type="GO" id="GO:0005634">
    <property type="term" value="C:nucleus"/>
    <property type="evidence" value="ECO:0007669"/>
    <property type="project" value="TreeGrafter"/>
</dbReference>
<name>A0AAD5XZS0_9FUNG</name>
<protein>
    <submittedName>
        <fullName evidence="2">SET and MYND domain-containing protein 4</fullName>
    </submittedName>
</protein>
<dbReference type="InterPro" id="IPR050869">
    <property type="entry name" value="H3K4_H4K5_MeTrfase"/>
</dbReference>